<dbReference type="Proteomes" id="UP001501690">
    <property type="component" value="Unassembled WGS sequence"/>
</dbReference>
<reference evidence="1 2" key="1">
    <citation type="journal article" date="2019" name="Int. J. Syst. Evol. Microbiol.">
        <title>The Global Catalogue of Microorganisms (GCM) 10K type strain sequencing project: providing services to taxonomists for standard genome sequencing and annotation.</title>
        <authorList>
            <consortium name="The Broad Institute Genomics Platform"/>
            <consortium name="The Broad Institute Genome Sequencing Center for Infectious Disease"/>
            <person name="Wu L."/>
            <person name="Ma J."/>
        </authorList>
    </citation>
    <scope>NUCLEOTIDE SEQUENCE [LARGE SCALE GENOMIC DNA]</scope>
    <source>
        <strain evidence="1 2">JCM 15577</strain>
    </source>
</reference>
<name>A0ABN2I4L8_9MICO</name>
<protein>
    <recommendedName>
        <fullName evidence="3">DNA modification methylase</fullName>
    </recommendedName>
</protein>
<accession>A0ABN2I4L8</accession>
<proteinExistence type="predicted"/>
<dbReference type="PROSITE" id="PS51257">
    <property type="entry name" value="PROKAR_LIPOPROTEIN"/>
    <property type="match status" value="1"/>
</dbReference>
<gene>
    <name evidence="1" type="ORF">GCM10009808_15080</name>
</gene>
<dbReference type="EMBL" id="BAAAPL010000001">
    <property type="protein sequence ID" value="GAA1698579.1"/>
    <property type="molecule type" value="Genomic_DNA"/>
</dbReference>
<evidence type="ECO:0000313" key="1">
    <source>
        <dbReference type="EMBL" id="GAA1698579.1"/>
    </source>
</evidence>
<sequence length="156" mass="16186">MKSRLVASLVVGGALVLGTTGCSMISTQATTIEYAAAEGANIPDTAGPVQVRNAFIVANEEGTLGNFVAALVNRTDKTEVLYMEFGEDKVAEKVIVPANTIISLGSDYDEPLLVSGIDSKPGSDIAVSFQSGDGVTWVQAIPVLNGDLDYLAPLVP</sequence>
<keyword evidence="2" id="KW-1185">Reference proteome</keyword>
<comment type="caution">
    <text evidence="1">The sequence shown here is derived from an EMBL/GenBank/DDBJ whole genome shotgun (WGS) entry which is preliminary data.</text>
</comment>
<evidence type="ECO:0000313" key="2">
    <source>
        <dbReference type="Proteomes" id="UP001501690"/>
    </source>
</evidence>
<organism evidence="1 2">
    <name type="scientific">Microbacterium sediminicola</name>
    <dbReference type="NCBI Taxonomy" id="415210"/>
    <lineage>
        <taxon>Bacteria</taxon>
        <taxon>Bacillati</taxon>
        <taxon>Actinomycetota</taxon>
        <taxon>Actinomycetes</taxon>
        <taxon>Micrococcales</taxon>
        <taxon>Microbacteriaceae</taxon>
        <taxon>Microbacterium</taxon>
    </lineage>
</organism>
<evidence type="ECO:0008006" key="3">
    <source>
        <dbReference type="Google" id="ProtNLM"/>
    </source>
</evidence>
<dbReference type="RefSeq" id="WP_344071026.1">
    <property type="nucleotide sequence ID" value="NZ_BAAAPL010000001.1"/>
</dbReference>